<sequence>EIQNKYKNKTIMLNHDHRIKSHLPKSERWIKGIFLGALAFSFFAKGFSGSYMKSVMIQIERRFEIPSFIVGLIDGSFELGNLLVLVIVSYLGSKVNRPRVIAVGCLIMSIGSFTSALSHFIMGRFSTNRMAHKGVLHLFPAECEKTTSSYLWLIVLAGNLLRGVGEAPVMPLGLSYIDDFATEQNSAFYIGKLSGAVIGMLGPMLGFLVGSVCADLWVDIGAVDTDTLTINSRDTRWVGAWWLGILVSGVLSIVASLPFWFLPHSLSKQGERGNVKNSNDRSCTANLAIKKTPYDFFPTLKKLLGNPIFLVYLVITILNFNIFVGSISYDPKYIEQQFNVSVSKAIFLIGVIIMPVVILGLFLGGFIIKKFKLCVMGMAKFASSLTTAAFLLFLLVFMFNCETLQVAGLTVNYSGFNPETSLITYLITLSDCNSACNCETSHWDPVCGSNGITYMSACLAGCNASTGIGKDMVFHNCSCVGVSGPGNLSAALGQCPRDNCTKVFPYYLALKFVNACMLSLAGSPLYMIISVSPDVKSFAIGIETLCGRILGGFPSPIYFGALIDRTCLKWGTKPCGERGSCRVYDVQGFRNNYLGLTSVLKGGNCIFFVILCILIAKRFRQDDKGSKAAKNTEVFTIKLPATSPKEIESSCTDTAVTEDTHF</sequence>
<evidence type="ECO:0000256" key="8">
    <source>
        <dbReference type="RuleBase" id="RU362056"/>
    </source>
</evidence>
<keyword evidence="8" id="KW-0406">Ion transport</keyword>
<keyword evidence="5 8" id="KW-1133">Transmembrane helix</keyword>
<dbReference type="AlphaFoldDB" id="A0A8D0BB83"/>
<dbReference type="InterPro" id="IPR036058">
    <property type="entry name" value="Kazal_dom_sf"/>
</dbReference>
<feature type="transmembrane region" description="Helical" evidence="8">
    <location>
        <begin position="593"/>
        <end position="616"/>
    </location>
</feature>
<keyword evidence="7" id="KW-1015">Disulfide bond</keyword>
<dbReference type="InterPro" id="IPR004156">
    <property type="entry name" value="OATP"/>
</dbReference>
<reference evidence="11" key="1">
    <citation type="submission" date="2025-08" db="UniProtKB">
        <authorList>
            <consortium name="Ensembl"/>
        </authorList>
    </citation>
    <scope>IDENTIFICATION</scope>
</reference>
<feature type="domain" description="Kazal-like" evidence="10">
    <location>
        <begin position="426"/>
        <end position="481"/>
    </location>
</feature>
<dbReference type="PROSITE" id="PS51465">
    <property type="entry name" value="KAZAL_2"/>
    <property type="match status" value="1"/>
</dbReference>
<dbReference type="Pfam" id="PF03137">
    <property type="entry name" value="OATP"/>
    <property type="match status" value="1"/>
</dbReference>
<dbReference type="GO" id="GO:0015125">
    <property type="term" value="F:bile acid transmembrane transporter activity"/>
    <property type="evidence" value="ECO:0007669"/>
    <property type="project" value="TreeGrafter"/>
</dbReference>
<dbReference type="NCBIfam" id="TIGR00805">
    <property type="entry name" value="oat"/>
    <property type="match status" value="1"/>
</dbReference>
<dbReference type="FunFam" id="1.20.1250.20:FF:001008">
    <property type="entry name" value="Solute carrier organic anion transporter family member"/>
    <property type="match status" value="1"/>
</dbReference>
<reference evidence="11" key="2">
    <citation type="submission" date="2025-09" db="UniProtKB">
        <authorList>
            <consortium name="Ensembl"/>
        </authorList>
    </citation>
    <scope>IDENTIFICATION</scope>
</reference>
<keyword evidence="6 8" id="KW-0472">Membrane</keyword>
<feature type="transmembrane region" description="Helical" evidence="8">
    <location>
        <begin position="309"/>
        <end position="329"/>
    </location>
</feature>
<dbReference type="PANTHER" id="PTHR11388:SF83">
    <property type="entry name" value="SOLUTE CARRIER ORGANIC ANION TRANSPORTER FAMILY MEMBER"/>
    <property type="match status" value="1"/>
</dbReference>
<dbReference type="PROSITE" id="PS50850">
    <property type="entry name" value="MFS"/>
    <property type="match status" value="1"/>
</dbReference>
<feature type="transmembrane region" description="Helical" evidence="8">
    <location>
        <begin position="345"/>
        <end position="368"/>
    </location>
</feature>
<evidence type="ECO:0000256" key="7">
    <source>
        <dbReference type="ARBA" id="ARBA00023157"/>
    </source>
</evidence>
<name>A0A8D0BB83_SALMN</name>
<evidence type="ECO:0000313" key="11">
    <source>
        <dbReference type="Ensembl" id="ENSSMRP00000008238.1"/>
    </source>
</evidence>
<feature type="transmembrane region" description="Helical" evidence="8">
    <location>
        <begin position="196"/>
        <end position="218"/>
    </location>
</feature>
<dbReference type="GeneTree" id="ENSGT01150000286901"/>
<feature type="domain" description="Major facilitator superfamily (MFS) profile" evidence="9">
    <location>
        <begin position="34"/>
        <end position="620"/>
    </location>
</feature>
<keyword evidence="3" id="KW-1003">Cell membrane</keyword>
<dbReference type="InterPro" id="IPR036259">
    <property type="entry name" value="MFS_trans_sf"/>
</dbReference>
<dbReference type="GO" id="GO:0006811">
    <property type="term" value="P:monoatomic ion transport"/>
    <property type="evidence" value="ECO:0007669"/>
    <property type="project" value="UniProtKB-KW"/>
</dbReference>
<evidence type="ECO:0000256" key="5">
    <source>
        <dbReference type="ARBA" id="ARBA00022989"/>
    </source>
</evidence>
<dbReference type="Proteomes" id="UP000694421">
    <property type="component" value="Unplaced"/>
</dbReference>
<protein>
    <recommendedName>
        <fullName evidence="8">Solute carrier organic anion transporter family member</fullName>
    </recommendedName>
</protein>
<proteinExistence type="inferred from homology"/>
<comment type="caution">
    <text evidence="8">Lacks conserved residue(s) required for the propagation of feature annotation.</text>
</comment>
<dbReference type="GO" id="GO:0043252">
    <property type="term" value="P:sodium-independent organic anion transport"/>
    <property type="evidence" value="ECO:0007669"/>
    <property type="project" value="TreeGrafter"/>
</dbReference>
<dbReference type="InterPro" id="IPR002350">
    <property type="entry name" value="Kazal_dom"/>
</dbReference>
<dbReference type="Gene3D" id="1.20.1250.20">
    <property type="entry name" value="MFS general substrate transporter like domains"/>
    <property type="match status" value="1"/>
</dbReference>
<dbReference type="GO" id="GO:0015347">
    <property type="term" value="F:sodium-independent organic anion transmembrane transporter activity"/>
    <property type="evidence" value="ECO:0007669"/>
    <property type="project" value="TreeGrafter"/>
</dbReference>
<evidence type="ECO:0000259" key="10">
    <source>
        <dbReference type="PROSITE" id="PS51465"/>
    </source>
</evidence>
<dbReference type="SUPFAM" id="SSF100895">
    <property type="entry name" value="Kazal-type serine protease inhibitors"/>
    <property type="match status" value="1"/>
</dbReference>
<evidence type="ECO:0000256" key="3">
    <source>
        <dbReference type="ARBA" id="ARBA00022475"/>
    </source>
</evidence>
<accession>A0A8D0BB83</accession>
<dbReference type="InterPro" id="IPR020846">
    <property type="entry name" value="MFS_dom"/>
</dbReference>
<feature type="transmembrane region" description="Helical" evidence="8">
    <location>
        <begin position="100"/>
        <end position="122"/>
    </location>
</feature>
<evidence type="ECO:0000256" key="4">
    <source>
        <dbReference type="ARBA" id="ARBA00022692"/>
    </source>
</evidence>
<comment type="similarity">
    <text evidence="2 8">Belongs to the organo anion transporter (TC 2.A.60) family.</text>
</comment>
<dbReference type="Pfam" id="PF07648">
    <property type="entry name" value="Kazal_2"/>
    <property type="match status" value="1"/>
</dbReference>
<evidence type="ECO:0000256" key="6">
    <source>
        <dbReference type="ARBA" id="ARBA00023136"/>
    </source>
</evidence>
<keyword evidence="8" id="KW-0813">Transport</keyword>
<evidence type="ECO:0000313" key="12">
    <source>
        <dbReference type="Proteomes" id="UP000694421"/>
    </source>
</evidence>
<dbReference type="Ensembl" id="ENSSMRT00000009616.1">
    <property type="protein sequence ID" value="ENSSMRP00000008238.1"/>
    <property type="gene ID" value="ENSSMRG00000006363.1"/>
</dbReference>
<evidence type="ECO:0000256" key="2">
    <source>
        <dbReference type="ARBA" id="ARBA00009657"/>
    </source>
</evidence>
<dbReference type="SUPFAM" id="SSF103473">
    <property type="entry name" value="MFS general substrate transporter"/>
    <property type="match status" value="1"/>
</dbReference>
<feature type="transmembrane region" description="Helical" evidence="8">
    <location>
        <begin position="238"/>
        <end position="262"/>
    </location>
</feature>
<feature type="transmembrane region" description="Helical" evidence="8">
    <location>
        <begin position="380"/>
        <end position="399"/>
    </location>
</feature>
<dbReference type="Gene3D" id="3.30.60.30">
    <property type="match status" value="1"/>
</dbReference>
<evidence type="ECO:0000256" key="1">
    <source>
        <dbReference type="ARBA" id="ARBA00004651"/>
    </source>
</evidence>
<comment type="subcellular location">
    <subcellularLocation>
        <location evidence="1 8">Cell membrane</location>
        <topology evidence="1 8">Multi-pass membrane protein</topology>
    </subcellularLocation>
</comment>
<organism evidence="11 12">
    <name type="scientific">Salvator merianae</name>
    <name type="common">Argentine black and white tegu</name>
    <name type="synonym">Tupinambis merianae</name>
    <dbReference type="NCBI Taxonomy" id="96440"/>
    <lineage>
        <taxon>Eukaryota</taxon>
        <taxon>Metazoa</taxon>
        <taxon>Chordata</taxon>
        <taxon>Craniata</taxon>
        <taxon>Vertebrata</taxon>
        <taxon>Euteleostomi</taxon>
        <taxon>Lepidosauria</taxon>
        <taxon>Squamata</taxon>
        <taxon>Bifurcata</taxon>
        <taxon>Unidentata</taxon>
        <taxon>Episquamata</taxon>
        <taxon>Laterata</taxon>
        <taxon>Teiioidea</taxon>
        <taxon>Teiidae</taxon>
        <taxon>Salvator</taxon>
    </lineage>
</organism>
<evidence type="ECO:0000259" key="9">
    <source>
        <dbReference type="PROSITE" id="PS50850"/>
    </source>
</evidence>
<feature type="transmembrane region" description="Helical" evidence="8">
    <location>
        <begin position="29"/>
        <end position="47"/>
    </location>
</feature>
<keyword evidence="12" id="KW-1185">Reference proteome</keyword>
<dbReference type="PANTHER" id="PTHR11388">
    <property type="entry name" value="ORGANIC ANION TRANSPORTER"/>
    <property type="match status" value="1"/>
</dbReference>
<feature type="transmembrane region" description="Helical" evidence="8">
    <location>
        <begin position="68"/>
        <end position="88"/>
    </location>
</feature>
<dbReference type="GO" id="GO:0016323">
    <property type="term" value="C:basolateral plasma membrane"/>
    <property type="evidence" value="ECO:0007669"/>
    <property type="project" value="TreeGrafter"/>
</dbReference>
<keyword evidence="4 8" id="KW-0812">Transmembrane</keyword>